<evidence type="ECO:0000313" key="2">
    <source>
        <dbReference type="EMBL" id="AFM42760.1"/>
    </source>
</evidence>
<dbReference type="InterPro" id="IPR029052">
    <property type="entry name" value="Metallo-depent_PP-like"/>
</dbReference>
<dbReference type="KEGG" id="dai:Desaci_3882"/>
<protein>
    <submittedName>
        <fullName evidence="2">Putative phosphoesterase, ICC</fullName>
    </submittedName>
</protein>
<dbReference type="Pfam" id="PF00149">
    <property type="entry name" value="Metallophos"/>
    <property type="match status" value="1"/>
</dbReference>
<dbReference type="EMBL" id="CP003639">
    <property type="protein sequence ID" value="AFM42760.1"/>
    <property type="molecule type" value="Genomic_DNA"/>
</dbReference>
<gene>
    <name evidence="2" type="ordered locus">Desaci_3882</name>
</gene>
<feature type="domain" description="Calcineurin-like phosphoesterase" evidence="1">
    <location>
        <begin position="2"/>
        <end position="208"/>
    </location>
</feature>
<dbReference type="Gene3D" id="3.60.21.10">
    <property type="match status" value="1"/>
</dbReference>
<proteinExistence type="predicted"/>
<dbReference type="GO" id="GO:0016787">
    <property type="term" value="F:hydrolase activity"/>
    <property type="evidence" value="ECO:0007669"/>
    <property type="project" value="InterPro"/>
</dbReference>
<dbReference type="AlphaFoldDB" id="I4DAD6"/>
<evidence type="ECO:0000259" key="1">
    <source>
        <dbReference type="Pfam" id="PF00149"/>
    </source>
</evidence>
<organism evidence="2 3">
    <name type="scientific">Desulfosporosinus acidiphilus (strain DSM 22704 / JCM 16185 / SJ4)</name>
    <dbReference type="NCBI Taxonomy" id="646529"/>
    <lineage>
        <taxon>Bacteria</taxon>
        <taxon>Bacillati</taxon>
        <taxon>Bacillota</taxon>
        <taxon>Clostridia</taxon>
        <taxon>Eubacteriales</taxon>
        <taxon>Desulfitobacteriaceae</taxon>
        <taxon>Desulfosporosinus</taxon>
    </lineage>
</organism>
<keyword evidence="3" id="KW-1185">Reference proteome</keyword>
<reference evidence="2 3" key="1">
    <citation type="journal article" date="2012" name="J. Bacteriol.">
        <title>Complete genome sequences of Desulfosporosinus orientis DSM765T, Desulfosporosinus youngiae DSM17734T, Desulfosporosinus meridiei DSM13257T, and Desulfosporosinus acidiphilus DSM22704T.</title>
        <authorList>
            <person name="Pester M."/>
            <person name="Brambilla E."/>
            <person name="Alazard D."/>
            <person name="Rattei T."/>
            <person name="Weinmaier T."/>
            <person name="Han J."/>
            <person name="Lucas S."/>
            <person name="Lapidus A."/>
            <person name="Cheng J.F."/>
            <person name="Goodwin L."/>
            <person name="Pitluck S."/>
            <person name="Peters L."/>
            <person name="Ovchinnikova G."/>
            <person name="Teshima H."/>
            <person name="Detter J.C."/>
            <person name="Han C.S."/>
            <person name="Tapia R."/>
            <person name="Land M.L."/>
            <person name="Hauser L."/>
            <person name="Kyrpides N.C."/>
            <person name="Ivanova N.N."/>
            <person name="Pagani I."/>
            <person name="Huntmann M."/>
            <person name="Wei C.L."/>
            <person name="Davenport K.W."/>
            <person name="Daligault H."/>
            <person name="Chain P.S."/>
            <person name="Chen A."/>
            <person name="Mavromatis K."/>
            <person name="Markowitz V."/>
            <person name="Szeto E."/>
            <person name="Mikhailova N."/>
            <person name="Pati A."/>
            <person name="Wagner M."/>
            <person name="Woyke T."/>
            <person name="Ollivier B."/>
            <person name="Klenk H.P."/>
            <person name="Spring S."/>
            <person name="Loy A."/>
        </authorList>
    </citation>
    <scope>NUCLEOTIDE SEQUENCE [LARGE SCALE GENOMIC DNA]</scope>
    <source>
        <strain evidence="3">DSM 22704 / JCM 16185 / SJ4</strain>
    </source>
</reference>
<dbReference type="OrthoDB" id="9787800at2"/>
<accession>I4DAD6</accession>
<dbReference type="eggNOG" id="COG1409">
    <property type="taxonomic scope" value="Bacteria"/>
</dbReference>
<evidence type="ECO:0000313" key="3">
    <source>
        <dbReference type="Proteomes" id="UP000002892"/>
    </source>
</evidence>
<dbReference type="SUPFAM" id="SSF56300">
    <property type="entry name" value="Metallo-dependent phosphatases"/>
    <property type="match status" value="1"/>
</dbReference>
<dbReference type="InterPro" id="IPR004843">
    <property type="entry name" value="Calcineurin-like_PHP"/>
</dbReference>
<dbReference type="HOGENOM" id="CLU_074814_1_1_9"/>
<dbReference type="Proteomes" id="UP000002892">
    <property type="component" value="Chromosome"/>
</dbReference>
<sequence length="227" mass="26836">MIYITGDTHREIDITKLNTVKFPKQATMTKNDFVIVAGDFGIGWDNSNEDLYWKNWLTNRNFTTLFVDGNHENYDFLDSLPVSEWNGGKVHFINDSIIHLMRGQVYTIEGNKLFAFGGADSIDKGRRIAGKTWWKREMPSIAEYQEGMINLEKNNWQVDYVITHDCSQNVFEKLMAGLWTKGLTDINMYFQVLEEKLDYRQWYFGHYHDDRQVDQKHRLLYEQVLKL</sequence>
<dbReference type="CDD" id="cd00838">
    <property type="entry name" value="MPP_superfamily"/>
    <property type="match status" value="1"/>
</dbReference>
<dbReference type="RefSeq" id="WP_014828747.1">
    <property type="nucleotide sequence ID" value="NC_018068.1"/>
</dbReference>
<name>I4DAD6_DESAJ</name>